<dbReference type="PROSITE" id="PS50294">
    <property type="entry name" value="WD_REPEATS_REGION"/>
    <property type="match status" value="2"/>
</dbReference>
<keyword evidence="2" id="KW-0677">Repeat</keyword>
<name>A0A9W9TA75_9EURO</name>
<keyword evidence="1 3" id="KW-0853">WD repeat</keyword>
<organism evidence="4 5">
    <name type="scientific">Penicillium chermesinum</name>
    <dbReference type="NCBI Taxonomy" id="63820"/>
    <lineage>
        <taxon>Eukaryota</taxon>
        <taxon>Fungi</taxon>
        <taxon>Dikarya</taxon>
        <taxon>Ascomycota</taxon>
        <taxon>Pezizomycotina</taxon>
        <taxon>Eurotiomycetes</taxon>
        <taxon>Eurotiomycetidae</taxon>
        <taxon>Eurotiales</taxon>
        <taxon>Aspergillaceae</taxon>
        <taxon>Penicillium</taxon>
    </lineage>
</organism>
<dbReference type="InterPro" id="IPR001680">
    <property type="entry name" value="WD40_rpt"/>
</dbReference>
<keyword evidence="5" id="KW-1185">Reference proteome</keyword>
<evidence type="ECO:0000256" key="2">
    <source>
        <dbReference type="ARBA" id="ARBA00022737"/>
    </source>
</evidence>
<gene>
    <name evidence="4" type="ORF">N7468_010633</name>
</gene>
<dbReference type="EMBL" id="JAPQKS010000009">
    <property type="protein sequence ID" value="KAJ5214954.1"/>
    <property type="molecule type" value="Genomic_DNA"/>
</dbReference>
<feature type="repeat" description="WD" evidence="3">
    <location>
        <begin position="293"/>
        <end position="327"/>
    </location>
</feature>
<dbReference type="SUPFAM" id="SSF82171">
    <property type="entry name" value="DPP6 N-terminal domain-like"/>
    <property type="match status" value="1"/>
</dbReference>
<dbReference type="OrthoDB" id="538223at2759"/>
<accession>A0A9W9TA75</accession>
<dbReference type="Gene3D" id="2.130.10.10">
    <property type="entry name" value="YVTN repeat-like/Quinoprotein amine dehydrogenase"/>
    <property type="match status" value="3"/>
</dbReference>
<dbReference type="InterPro" id="IPR011047">
    <property type="entry name" value="Quinoprotein_ADH-like_sf"/>
</dbReference>
<evidence type="ECO:0000256" key="3">
    <source>
        <dbReference type="PROSITE-ProRule" id="PRU00221"/>
    </source>
</evidence>
<dbReference type="RefSeq" id="XP_058325451.1">
    <property type="nucleotide sequence ID" value="XM_058479928.1"/>
</dbReference>
<evidence type="ECO:0008006" key="6">
    <source>
        <dbReference type="Google" id="ProtNLM"/>
    </source>
</evidence>
<protein>
    <recommendedName>
        <fullName evidence="6">WD40 repeat-like protein</fullName>
    </recommendedName>
</protein>
<reference evidence="4" key="2">
    <citation type="journal article" date="2023" name="IMA Fungus">
        <title>Comparative genomic study of the Penicillium genus elucidates a diverse pangenome and 15 lateral gene transfer events.</title>
        <authorList>
            <person name="Petersen C."/>
            <person name="Sorensen T."/>
            <person name="Nielsen M.R."/>
            <person name="Sondergaard T.E."/>
            <person name="Sorensen J.L."/>
            <person name="Fitzpatrick D.A."/>
            <person name="Frisvad J.C."/>
            <person name="Nielsen K.L."/>
        </authorList>
    </citation>
    <scope>NUCLEOTIDE SEQUENCE</scope>
    <source>
        <strain evidence="4">IBT 19713</strain>
    </source>
</reference>
<comment type="caution">
    <text evidence="4">The sequence shown here is derived from an EMBL/GenBank/DDBJ whole genome shotgun (WGS) entry which is preliminary data.</text>
</comment>
<dbReference type="SMART" id="SM00320">
    <property type="entry name" value="WD40"/>
    <property type="match status" value="8"/>
</dbReference>
<dbReference type="AlphaFoldDB" id="A0A9W9TA75"/>
<feature type="repeat" description="WD" evidence="3">
    <location>
        <begin position="113"/>
        <end position="154"/>
    </location>
</feature>
<reference evidence="4" key="1">
    <citation type="submission" date="2022-11" db="EMBL/GenBank/DDBJ databases">
        <authorList>
            <person name="Petersen C."/>
        </authorList>
    </citation>
    <scope>NUCLEOTIDE SEQUENCE</scope>
    <source>
        <strain evidence="4">IBT 19713</strain>
    </source>
</reference>
<evidence type="ECO:0000313" key="4">
    <source>
        <dbReference type="EMBL" id="KAJ5214954.1"/>
    </source>
</evidence>
<evidence type="ECO:0000256" key="1">
    <source>
        <dbReference type="ARBA" id="ARBA00022574"/>
    </source>
</evidence>
<dbReference type="Proteomes" id="UP001150941">
    <property type="component" value="Unassembled WGS sequence"/>
</dbReference>
<dbReference type="PANTHER" id="PTHR44019:SF8">
    <property type="entry name" value="POC1 CENTRIOLAR PROTEIN HOMOLOG"/>
    <property type="match status" value="1"/>
</dbReference>
<sequence>MDDDFVPGTFSGVPLNGPSEVAHCSWSHDGTYLAIGFCYLERVEIWNPFTAERISTLWGSIRGHGGVDISWRHDGARLAVLYNTGVIRIWDPLGGQCVSTFIEEDSWTFVDLYRLHETQRNPISWSPDGSWLVSPSRSYGVKVWELKSGTCRYVVKADKLGLSDRMGMQSPAAWPSHKNLLAFGASDFFVIWDPSTNMIICSDVPTEFVVLSRFTDCAVAWPENESEDRVASTHGSAIKIWNPRTGQCEATLEKGRFHVNCIAWSHDEILASASTDGKIRIWRPATAQCVATLTGHNEPVQDLFWLRGGNQLLSNSEDHTAKIWDYRHQKASGFTPGGSCKSTAFLSPDEKRIASFQVWNDCVLRILDAVNGQCMTTMTLDKPLHSYYLAWSNHLPWLACLLDGSKGVARVFFWSHSGTKIAVSTADGTPKILDLFTRNVLALELDVTPAEYAGLHTDLSWSRDETMIALLVARHSLYSSLSETPCVIKIWGFLQGEWLWSYTVPARSRKIVWSSQGKHLALHSFHKLWIMEVGGKKRVQLSVNWINSVSWSYDDTRLAVLSDKFVQILDTATGHWIAMLALQVRPHSQLQFDILDSTILHTKFCTVKLQPSQGMSNTKNPRVLEPSTCQVGYGLKHDQSWITFDGQDILWIPPEYRLQDSEATFSGNLAIISDRVGRVSVLRFTEANPFSSQVVGH</sequence>
<dbReference type="SUPFAM" id="SSF50998">
    <property type="entry name" value="Quinoprotein alcohol dehydrogenase-like"/>
    <property type="match status" value="1"/>
</dbReference>
<feature type="repeat" description="WD" evidence="3">
    <location>
        <begin position="259"/>
        <end position="292"/>
    </location>
</feature>
<evidence type="ECO:0000313" key="5">
    <source>
        <dbReference type="Proteomes" id="UP001150941"/>
    </source>
</evidence>
<dbReference type="Pfam" id="PF00400">
    <property type="entry name" value="WD40"/>
    <property type="match status" value="3"/>
</dbReference>
<dbReference type="InterPro" id="IPR050505">
    <property type="entry name" value="WDR55/POC1"/>
</dbReference>
<dbReference type="GeneID" id="83207232"/>
<dbReference type="PROSITE" id="PS50082">
    <property type="entry name" value="WD_REPEATS_2"/>
    <property type="match status" value="3"/>
</dbReference>
<dbReference type="PANTHER" id="PTHR44019">
    <property type="entry name" value="WD REPEAT-CONTAINING PROTEIN 55"/>
    <property type="match status" value="1"/>
</dbReference>
<proteinExistence type="predicted"/>
<dbReference type="InterPro" id="IPR015943">
    <property type="entry name" value="WD40/YVTN_repeat-like_dom_sf"/>
</dbReference>